<evidence type="ECO:0000313" key="3">
    <source>
        <dbReference type="Proteomes" id="UP000298652"/>
    </source>
</evidence>
<reference evidence="2" key="1">
    <citation type="submission" date="2019-03" db="EMBL/GenBank/DDBJ databases">
        <title>WGS assembly of Setaria viridis.</title>
        <authorList>
            <person name="Huang P."/>
            <person name="Jenkins J."/>
            <person name="Grimwood J."/>
            <person name="Barry K."/>
            <person name="Healey A."/>
            <person name="Mamidi S."/>
            <person name="Sreedasyam A."/>
            <person name="Shu S."/>
            <person name="Feldman M."/>
            <person name="Wu J."/>
            <person name="Yu Y."/>
            <person name="Chen C."/>
            <person name="Johnson J."/>
            <person name="Rokhsar D."/>
            <person name="Baxter I."/>
            <person name="Schmutz J."/>
            <person name="Brutnell T."/>
            <person name="Kellogg E."/>
        </authorList>
    </citation>
    <scope>NUCLEOTIDE SEQUENCE [LARGE SCALE GENOMIC DNA]</scope>
</reference>
<dbReference type="PROSITE" id="PS51257">
    <property type="entry name" value="PROKAR_LIPOPROTEIN"/>
    <property type="match status" value="1"/>
</dbReference>
<feature type="chain" id="PRO_5020571583" evidence="1">
    <location>
        <begin position="23"/>
        <end position="36"/>
    </location>
</feature>
<keyword evidence="1" id="KW-0732">Signal</keyword>
<evidence type="ECO:0000313" key="2">
    <source>
        <dbReference type="EMBL" id="TKW09614.1"/>
    </source>
</evidence>
<keyword evidence="3" id="KW-1185">Reference proteome</keyword>
<gene>
    <name evidence="2" type="ORF">SEVIR_6G114875v2</name>
</gene>
<dbReference type="AlphaFoldDB" id="A0A4U6U5Y5"/>
<name>A0A4U6U5Y5_SETVI</name>
<organism evidence="2 3">
    <name type="scientific">Setaria viridis</name>
    <name type="common">Green bristlegrass</name>
    <name type="synonym">Setaria italica subsp. viridis</name>
    <dbReference type="NCBI Taxonomy" id="4556"/>
    <lineage>
        <taxon>Eukaryota</taxon>
        <taxon>Viridiplantae</taxon>
        <taxon>Streptophyta</taxon>
        <taxon>Embryophyta</taxon>
        <taxon>Tracheophyta</taxon>
        <taxon>Spermatophyta</taxon>
        <taxon>Magnoliopsida</taxon>
        <taxon>Liliopsida</taxon>
        <taxon>Poales</taxon>
        <taxon>Poaceae</taxon>
        <taxon>PACMAD clade</taxon>
        <taxon>Panicoideae</taxon>
        <taxon>Panicodae</taxon>
        <taxon>Paniceae</taxon>
        <taxon>Cenchrinae</taxon>
        <taxon>Setaria</taxon>
    </lineage>
</organism>
<sequence>MKSLLTVMLFLFIPAHFQSVGGCDWASSFPIRRSLI</sequence>
<evidence type="ECO:0000256" key="1">
    <source>
        <dbReference type="SAM" id="SignalP"/>
    </source>
</evidence>
<proteinExistence type="predicted"/>
<accession>A0A4U6U5Y5</accession>
<dbReference type="Proteomes" id="UP000298652">
    <property type="component" value="Chromosome 6"/>
</dbReference>
<dbReference type="EMBL" id="CM016557">
    <property type="protein sequence ID" value="TKW09614.1"/>
    <property type="molecule type" value="Genomic_DNA"/>
</dbReference>
<feature type="signal peptide" evidence="1">
    <location>
        <begin position="1"/>
        <end position="22"/>
    </location>
</feature>
<protein>
    <submittedName>
        <fullName evidence="2">Uncharacterized protein</fullName>
    </submittedName>
</protein>
<dbReference type="Gramene" id="TKW09614">
    <property type="protein sequence ID" value="TKW09614"/>
    <property type="gene ID" value="SEVIR_6G114875v2"/>
</dbReference>